<evidence type="ECO:0000313" key="1">
    <source>
        <dbReference type="EMBL" id="GAJ11348.1"/>
    </source>
</evidence>
<comment type="caution">
    <text evidence="1">The sequence shown here is derived from an EMBL/GenBank/DDBJ whole genome shotgun (WGS) entry which is preliminary data.</text>
</comment>
<gene>
    <name evidence="1" type="ORF">S12H4_42050</name>
</gene>
<sequence>SEIYIFETEAAYKNSSITFPTGKTILISDTDTYWTVVLTSSVSPDGEYTVQSAVVPTQSIVQRNIVIPKGRDVQSLTSPAFSLAELDNSCKIEKLRDTTYEEFAAYTPLTTNGIYWQRWLFTNRFNVTNDGAPRMLMCTLAGLYPSTTVARTPANNVSETRAGAVATGFPKASATAAFVGTWTAPATELTTTDVSYSSAIGDTCTYTVTGAEELELRGLYAGNGGVALVTITESAVEIPEANYQLPSDHLVNFISTATGD</sequence>
<dbReference type="AlphaFoldDB" id="X1U1A5"/>
<reference evidence="1" key="1">
    <citation type="journal article" date="2014" name="Front. Microbiol.">
        <title>High frequency of phylogenetically diverse reductive dehalogenase-homologous genes in deep subseafloor sedimentary metagenomes.</title>
        <authorList>
            <person name="Kawai M."/>
            <person name="Futagami T."/>
            <person name="Toyoda A."/>
            <person name="Takaki Y."/>
            <person name="Nishi S."/>
            <person name="Hori S."/>
            <person name="Arai W."/>
            <person name="Tsubouchi T."/>
            <person name="Morono Y."/>
            <person name="Uchiyama I."/>
            <person name="Ito T."/>
            <person name="Fujiyama A."/>
            <person name="Inagaki F."/>
            <person name="Takami H."/>
        </authorList>
    </citation>
    <scope>NUCLEOTIDE SEQUENCE</scope>
    <source>
        <strain evidence="1">Expedition CK06-06</strain>
    </source>
</reference>
<protein>
    <submittedName>
        <fullName evidence="1">Uncharacterized protein</fullName>
    </submittedName>
</protein>
<accession>X1U1A5</accession>
<feature type="non-terminal residue" evidence="1">
    <location>
        <position position="1"/>
    </location>
</feature>
<name>X1U1A5_9ZZZZ</name>
<dbReference type="EMBL" id="BARW01025688">
    <property type="protein sequence ID" value="GAJ11348.1"/>
    <property type="molecule type" value="Genomic_DNA"/>
</dbReference>
<feature type="non-terminal residue" evidence="1">
    <location>
        <position position="260"/>
    </location>
</feature>
<organism evidence="1">
    <name type="scientific">marine sediment metagenome</name>
    <dbReference type="NCBI Taxonomy" id="412755"/>
    <lineage>
        <taxon>unclassified sequences</taxon>
        <taxon>metagenomes</taxon>
        <taxon>ecological metagenomes</taxon>
    </lineage>
</organism>
<proteinExistence type="predicted"/>